<dbReference type="InterPro" id="IPR025724">
    <property type="entry name" value="GAG-pre-integrase_dom"/>
</dbReference>
<reference evidence="2 3" key="1">
    <citation type="journal article" date="2021" name="Elife">
        <title>Chloroplast acquisition without the gene transfer in kleptoplastic sea slugs, Plakobranchus ocellatus.</title>
        <authorList>
            <person name="Maeda T."/>
            <person name="Takahashi S."/>
            <person name="Yoshida T."/>
            <person name="Shimamura S."/>
            <person name="Takaki Y."/>
            <person name="Nagai Y."/>
            <person name="Toyoda A."/>
            <person name="Suzuki Y."/>
            <person name="Arimoto A."/>
            <person name="Ishii H."/>
            <person name="Satoh N."/>
            <person name="Nishiyama T."/>
            <person name="Hasebe M."/>
            <person name="Maruyama T."/>
            <person name="Minagawa J."/>
            <person name="Obokata J."/>
            <person name="Shigenobu S."/>
        </authorList>
    </citation>
    <scope>NUCLEOTIDE SEQUENCE [LARGE SCALE GENOMIC DNA]</scope>
</reference>
<protein>
    <submittedName>
        <fullName evidence="2">CCHC-type zinc finger, nucleic acid binding protein a</fullName>
    </submittedName>
</protein>
<gene>
    <name evidence="2" type="ORF">ElyMa_000042000</name>
</gene>
<evidence type="ECO:0000313" key="2">
    <source>
        <dbReference type="EMBL" id="GFR58840.1"/>
    </source>
</evidence>
<comment type="caution">
    <text evidence="2">The sequence shown here is derived from an EMBL/GenBank/DDBJ whole genome shotgun (WGS) entry which is preliminary data.</text>
</comment>
<dbReference type="Pfam" id="PF13976">
    <property type="entry name" value="gag_pre-integrs"/>
    <property type="match status" value="1"/>
</dbReference>
<proteinExistence type="predicted"/>
<dbReference type="Proteomes" id="UP000762676">
    <property type="component" value="Unassembled WGS sequence"/>
</dbReference>
<keyword evidence="3" id="KW-1185">Reference proteome</keyword>
<dbReference type="AlphaFoldDB" id="A0AAV4EDV2"/>
<organism evidence="2 3">
    <name type="scientific">Elysia marginata</name>
    <dbReference type="NCBI Taxonomy" id="1093978"/>
    <lineage>
        <taxon>Eukaryota</taxon>
        <taxon>Metazoa</taxon>
        <taxon>Spiralia</taxon>
        <taxon>Lophotrochozoa</taxon>
        <taxon>Mollusca</taxon>
        <taxon>Gastropoda</taxon>
        <taxon>Heterobranchia</taxon>
        <taxon>Euthyneura</taxon>
        <taxon>Panpulmonata</taxon>
        <taxon>Sacoglossa</taxon>
        <taxon>Placobranchoidea</taxon>
        <taxon>Plakobranchidae</taxon>
        <taxon>Elysia</taxon>
    </lineage>
</organism>
<dbReference type="EMBL" id="BMAT01000058">
    <property type="protein sequence ID" value="GFR58840.1"/>
    <property type="molecule type" value="Genomic_DNA"/>
</dbReference>
<accession>A0AAV4EDV2</accession>
<sequence>MPYTYPHSCRTFFSVRAATHDGADIKFSKSEGELHCRGTTFNIHRDGQLYYLNSTSNSKTASHTLQEWHVILGHCNKADILKLQDKVDGMIISDKSDFDCEVCVLGKMTETRRREPDQTARKPLDVVHVELAGPVDPPNINGMKYSFV</sequence>
<name>A0AAV4EDV2_9GAST</name>
<feature type="domain" description="GAG-pre-integrase" evidence="1">
    <location>
        <begin position="49"/>
        <end position="108"/>
    </location>
</feature>
<evidence type="ECO:0000259" key="1">
    <source>
        <dbReference type="Pfam" id="PF13976"/>
    </source>
</evidence>
<evidence type="ECO:0000313" key="3">
    <source>
        <dbReference type="Proteomes" id="UP000762676"/>
    </source>
</evidence>